<evidence type="ECO:0000313" key="2">
    <source>
        <dbReference type="Proteomes" id="UP001175353"/>
    </source>
</evidence>
<proteinExistence type="predicted"/>
<evidence type="ECO:0000313" key="1">
    <source>
        <dbReference type="EMBL" id="KAK0949273.1"/>
    </source>
</evidence>
<sequence length="53" mass="5920">VSESTHKASLTKPIFLCLAPALDCGEWRRIGNVTQVDHDSWVTYEGAHYPVYG</sequence>
<dbReference type="AlphaFoldDB" id="A0AAN6GYU7"/>
<name>A0AAN6GYU7_9PEZI</name>
<comment type="caution">
    <text evidence="1">The sequence shown here is derived from an EMBL/GenBank/DDBJ whole genome shotgun (WGS) entry which is preliminary data.</text>
</comment>
<protein>
    <submittedName>
        <fullName evidence="1">Uncharacterized protein</fullName>
    </submittedName>
</protein>
<gene>
    <name evidence="1" type="ORF">LTR91_026591</name>
</gene>
<keyword evidence="2" id="KW-1185">Reference proteome</keyword>
<accession>A0AAN6GYU7</accession>
<reference evidence="1" key="1">
    <citation type="submission" date="2023-06" db="EMBL/GenBank/DDBJ databases">
        <title>Black Yeasts Isolated from many extreme environments.</title>
        <authorList>
            <person name="Coleine C."/>
            <person name="Stajich J.E."/>
            <person name="Selbmann L."/>
        </authorList>
    </citation>
    <scope>NUCLEOTIDE SEQUENCE</scope>
    <source>
        <strain evidence="1">CCFEE 5200</strain>
    </source>
</reference>
<organism evidence="1 2">
    <name type="scientific">Friedmanniomyces endolithicus</name>
    <dbReference type="NCBI Taxonomy" id="329885"/>
    <lineage>
        <taxon>Eukaryota</taxon>
        <taxon>Fungi</taxon>
        <taxon>Dikarya</taxon>
        <taxon>Ascomycota</taxon>
        <taxon>Pezizomycotina</taxon>
        <taxon>Dothideomycetes</taxon>
        <taxon>Dothideomycetidae</taxon>
        <taxon>Mycosphaerellales</taxon>
        <taxon>Teratosphaeriaceae</taxon>
        <taxon>Friedmanniomyces</taxon>
    </lineage>
</organism>
<dbReference type="Proteomes" id="UP001175353">
    <property type="component" value="Unassembled WGS sequence"/>
</dbReference>
<dbReference type="EMBL" id="JAUJLE010001268">
    <property type="protein sequence ID" value="KAK0949273.1"/>
    <property type="molecule type" value="Genomic_DNA"/>
</dbReference>
<feature type="non-terminal residue" evidence="1">
    <location>
        <position position="1"/>
    </location>
</feature>